<proteinExistence type="predicted"/>
<gene>
    <name evidence="3" type="ORF">ZOSMA_55G00160</name>
</gene>
<keyword evidence="4" id="KW-1185">Reference proteome</keyword>
<dbReference type="EMBL" id="LFYR01001545">
    <property type="protein sequence ID" value="KMZ60967.1"/>
    <property type="molecule type" value="Genomic_DNA"/>
</dbReference>
<dbReference type="InterPro" id="IPR006598">
    <property type="entry name" value="CAP10"/>
</dbReference>
<dbReference type="PANTHER" id="PTHR12203:SF99">
    <property type="entry name" value="OS04G0534100 PROTEIN"/>
    <property type="match status" value="1"/>
</dbReference>
<dbReference type="PANTHER" id="PTHR12203">
    <property type="entry name" value="KDEL LYS-ASP-GLU-LEU CONTAINING - RELATED"/>
    <property type="match status" value="1"/>
</dbReference>
<dbReference type="OrthoDB" id="202415at2759"/>
<feature type="domain" description="Glycosyl transferase CAP10" evidence="2">
    <location>
        <begin position="33"/>
        <end position="116"/>
    </location>
</feature>
<evidence type="ECO:0000313" key="3">
    <source>
        <dbReference type="EMBL" id="KMZ60967.1"/>
    </source>
</evidence>
<dbReference type="AlphaFoldDB" id="A0A0K9NY38"/>
<feature type="compositionally biased region" description="Polar residues" evidence="1">
    <location>
        <begin position="13"/>
        <end position="25"/>
    </location>
</feature>
<protein>
    <recommendedName>
        <fullName evidence="2">Glycosyl transferase CAP10 domain-containing protein</fullName>
    </recommendedName>
</protein>
<evidence type="ECO:0000313" key="4">
    <source>
        <dbReference type="Proteomes" id="UP000036987"/>
    </source>
</evidence>
<evidence type="ECO:0000259" key="2">
    <source>
        <dbReference type="Pfam" id="PF05686"/>
    </source>
</evidence>
<organism evidence="3 4">
    <name type="scientific">Zostera marina</name>
    <name type="common">Eelgrass</name>
    <dbReference type="NCBI Taxonomy" id="29655"/>
    <lineage>
        <taxon>Eukaryota</taxon>
        <taxon>Viridiplantae</taxon>
        <taxon>Streptophyta</taxon>
        <taxon>Embryophyta</taxon>
        <taxon>Tracheophyta</taxon>
        <taxon>Spermatophyta</taxon>
        <taxon>Magnoliopsida</taxon>
        <taxon>Liliopsida</taxon>
        <taxon>Zosteraceae</taxon>
        <taxon>Zostera</taxon>
    </lineage>
</organism>
<dbReference type="Proteomes" id="UP000036987">
    <property type="component" value="Unassembled WGS sequence"/>
</dbReference>
<dbReference type="OMA" id="IMFKIEN"/>
<sequence>MERYRHHEGHVAQNKQNSQLPYSGGQWQSLRGEKYKRSFQTRDVFTIWGILQLLRKYPGQIPDVDLMFDCNDWPVVKVDGLAPPPPLFGYCGDNYTLDIVFPDWSFWGWPEINIKP</sequence>
<dbReference type="Pfam" id="PF05686">
    <property type="entry name" value="Glyco_transf_90"/>
    <property type="match status" value="1"/>
</dbReference>
<accession>A0A0K9NY38</accession>
<feature type="region of interest" description="Disordered" evidence="1">
    <location>
        <begin position="1"/>
        <end position="25"/>
    </location>
</feature>
<name>A0A0K9NY38_ZOSMR</name>
<reference evidence="4" key="1">
    <citation type="journal article" date="2016" name="Nature">
        <title>The genome of the seagrass Zostera marina reveals angiosperm adaptation to the sea.</title>
        <authorList>
            <person name="Olsen J.L."/>
            <person name="Rouze P."/>
            <person name="Verhelst B."/>
            <person name="Lin Y.-C."/>
            <person name="Bayer T."/>
            <person name="Collen J."/>
            <person name="Dattolo E."/>
            <person name="De Paoli E."/>
            <person name="Dittami S."/>
            <person name="Maumus F."/>
            <person name="Michel G."/>
            <person name="Kersting A."/>
            <person name="Lauritano C."/>
            <person name="Lohaus R."/>
            <person name="Toepel M."/>
            <person name="Tonon T."/>
            <person name="Vanneste K."/>
            <person name="Amirebrahimi M."/>
            <person name="Brakel J."/>
            <person name="Bostroem C."/>
            <person name="Chovatia M."/>
            <person name="Grimwood J."/>
            <person name="Jenkins J.W."/>
            <person name="Jueterbock A."/>
            <person name="Mraz A."/>
            <person name="Stam W.T."/>
            <person name="Tice H."/>
            <person name="Bornberg-Bauer E."/>
            <person name="Green P.J."/>
            <person name="Pearson G.A."/>
            <person name="Procaccini G."/>
            <person name="Duarte C.M."/>
            <person name="Schmutz J."/>
            <person name="Reusch T.B.H."/>
            <person name="Van de Peer Y."/>
        </authorList>
    </citation>
    <scope>NUCLEOTIDE SEQUENCE [LARGE SCALE GENOMIC DNA]</scope>
    <source>
        <strain evidence="4">cv. Finnish</strain>
    </source>
</reference>
<comment type="caution">
    <text evidence="3">The sequence shown here is derived from an EMBL/GenBank/DDBJ whole genome shotgun (WGS) entry which is preliminary data.</text>
</comment>
<evidence type="ECO:0000256" key="1">
    <source>
        <dbReference type="SAM" id="MobiDB-lite"/>
    </source>
</evidence>
<dbReference type="InterPro" id="IPR051091">
    <property type="entry name" value="O-Glucosyltr/Glycosyltrsf_90"/>
</dbReference>